<dbReference type="PANTHER" id="PTHR24256">
    <property type="entry name" value="TRYPTASE-RELATED"/>
    <property type="match status" value="1"/>
</dbReference>
<dbReference type="InterPro" id="IPR001254">
    <property type="entry name" value="Trypsin_dom"/>
</dbReference>
<organism evidence="4 5">
    <name type="scientific">Pararge aegeria aegeria</name>
    <dbReference type="NCBI Taxonomy" id="348720"/>
    <lineage>
        <taxon>Eukaryota</taxon>
        <taxon>Metazoa</taxon>
        <taxon>Ecdysozoa</taxon>
        <taxon>Arthropoda</taxon>
        <taxon>Hexapoda</taxon>
        <taxon>Insecta</taxon>
        <taxon>Pterygota</taxon>
        <taxon>Neoptera</taxon>
        <taxon>Endopterygota</taxon>
        <taxon>Lepidoptera</taxon>
        <taxon>Glossata</taxon>
        <taxon>Ditrysia</taxon>
        <taxon>Papilionoidea</taxon>
        <taxon>Nymphalidae</taxon>
        <taxon>Satyrinae</taxon>
        <taxon>Satyrini</taxon>
        <taxon>Parargina</taxon>
        <taxon>Pararge</taxon>
    </lineage>
</organism>
<feature type="domain" description="Peptidase S1" evidence="3">
    <location>
        <begin position="11"/>
        <end position="110"/>
    </location>
</feature>
<dbReference type="GO" id="GO:0004252">
    <property type="term" value="F:serine-type endopeptidase activity"/>
    <property type="evidence" value="ECO:0007669"/>
    <property type="project" value="InterPro"/>
</dbReference>
<reference evidence="4" key="1">
    <citation type="submission" date="2022-03" db="EMBL/GenBank/DDBJ databases">
        <authorList>
            <person name="Lindestad O."/>
        </authorList>
    </citation>
    <scope>NUCLEOTIDE SEQUENCE</scope>
</reference>
<dbReference type="OrthoDB" id="6261922at2759"/>
<evidence type="ECO:0000256" key="2">
    <source>
        <dbReference type="ARBA" id="ARBA00024195"/>
    </source>
</evidence>
<dbReference type="Gene3D" id="2.40.10.10">
    <property type="entry name" value="Trypsin-like serine proteases"/>
    <property type="match status" value="1"/>
</dbReference>
<evidence type="ECO:0000259" key="3">
    <source>
        <dbReference type="PROSITE" id="PS50240"/>
    </source>
</evidence>
<dbReference type="Proteomes" id="UP000838756">
    <property type="component" value="Unassembled WGS sequence"/>
</dbReference>
<evidence type="ECO:0000313" key="4">
    <source>
        <dbReference type="EMBL" id="CAH2217087.1"/>
    </source>
</evidence>
<keyword evidence="1" id="KW-1015">Disulfide bond</keyword>
<dbReference type="InterPro" id="IPR043504">
    <property type="entry name" value="Peptidase_S1_PA_chymotrypsin"/>
</dbReference>
<dbReference type="Pfam" id="PF00089">
    <property type="entry name" value="Trypsin"/>
    <property type="match status" value="1"/>
</dbReference>
<sequence length="130" mass="15209">MYERFISASDKVLVPVVSHQECQNKLQKSRKNPRRPWKLHPSFMCAGGNHNVQFSKGDEGFPLICPKQNPEVRHMLYGMTSRDLFCGKHSDPTVYVDVAKFRDWIDAKIMAIRLTTKTYTIRDKIIIEYY</sequence>
<protein>
    <submittedName>
        <fullName evidence="4">Jg5779 protein</fullName>
    </submittedName>
</protein>
<dbReference type="AlphaFoldDB" id="A0A8S4QP54"/>
<dbReference type="PROSITE" id="PS50240">
    <property type="entry name" value="TRYPSIN_DOM"/>
    <property type="match status" value="1"/>
</dbReference>
<keyword evidence="5" id="KW-1185">Reference proteome</keyword>
<evidence type="ECO:0000313" key="5">
    <source>
        <dbReference type="Proteomes" id="UP000838756"/>
    </source>
</evidence>
<accession>A0A8S4QP54</accession>
<name>A0A8S4QP54_9NEOP</name>
<dbReference type="SUPFAM" id="SSF50494">
    <property type="entry name" value="Trypsin-like serine proteases"/>
    <property type="match status" value="1"/>
</dbReference>
<dbReference type="GO" id="GO:0006508">
    <property type="term" value="P:proteolysis"/>
    <property type="evidence" value="ECO:0007669"/>
    <property type="project" value="InterPro"/>
</dbReference>
<dbReference type="EMBL" id="CAKXAJ010017707">
    <property type="protein sequence ID" value="CAH2217087.1"/>
    <property type="molecule type" value="Genomic_DNA"/>
</dbReference>
<dbReference type="InterPro" id="IPR009003">
    <property type="entry name" value="Peptidase_S1_PA"/>
</dbReference>
<evidence type="ECO:0000256" key="1">
    <source>
        <dbReference type="ARBA" id="ARBA00023157"/>
    </source>
</evidence>
<gene>
    <name evidence="4" type="primary">jg5779</name>
    <name evidence="4" type="ORF">PAEG_LOCUS5008</name>
</gene>
<dbReference type="InterPro" id="IPR051487">
    <property type="entry name" value="Ser/Thr_Proteases_Immune/Dev"/>
</dbReference>
<comment type="caution">
    <text evidence="4">The sequence shown here is derived from an EMBL/GenBank/DDBJ whole genome shotgun (WGS) entry which is preliminary data.</text>
</comment>
<comment type="similarity">
    <text evidence="2">Belongs to the peptidase S1 family. CLIP subfamily.</text>
</comment>
<proteinExistence type="inferred from homology"/>